<dbReference type="EMBL" id="JANJYJ010000009">
    <property type="protein sequence ID" value="KAK3187821.1"/>
    <property type="molecule type" value="Genomic_DNA"/>
</dbReference>
<dbReference type="PANTHER" id="PTHR43394:SF11">
    <property type="entry name" value="ATP-BINDING CASSETTE TRANSPORTER"/>
    <property type="match status" value="1"/>
</dbReference>
<dbReference type="GO" id="GO:0005524">
    <property type="term" value="F:ATP binding"/>
    <property type="evidence" value="ECO:0007669"/>
    <property type="project" value="InterPro"/>
</dbReference>
<dbReference type="Proteomes" id="UP001281410">
    <property type="component" value="Unassembled WGS sequence"/>
</dbReference>
<dbReference type="InterPro" id="IPR003439">
    <property type="entry name" value="ABC_transporter-like_ATP-bd"/>
</dbReference>
<evidence type="ECO:0000313" key="8">
    <source>
        <dbReference type="EMBL" id="KAK3187821.1"/>
    </source>
</evidence>
<organism evidence="8 9">
    <name type="scientific">Dipteronia sinensis</name>
    <dbReference type="NCBI Taxonomy" id="43782"/>
    <lineage>
        <taxon>Eukaryota</taxon>
        <taxon>Viridiplantae</taxon>
        <taxon>Streptophyta</taxon>
        <taxon>Embryophyta</taxon>
        <taxon>Tracheophyta</taxon>
        <taxon>Spermatophyta</taxon>
        <taxon>Magnoliopsida</taxon>
        <taxon>eudicotyledons</taxon>
        <taxon>Gunneridae</taxon>
        <taxon>Pentapetalae</taxon>
        <taxon>rosids</taxon>
        <taxon>malvids</taxon>
        <taxon>Sapindales</taxon>
        <taxon>Sapindaceae</taxon>
        <taxon>Hippocastanoideae</taxon>
        <taxon>Acereae</taxon>
        <taxon>Dipteronia</taxon>
    </lineage>
</organism>
<evidence type="ECO:0000256" key="2">
    <source>
        <dbReference type="ARBA" id="ARBA00022448"/>
    </source>
</evidence>
<dbReference type="InterPro" id="IPR036640">
    <property type="entry name" value="ABC1_TM_sf"/>
</dbReference>
<keyword evidence="9" id="KW-1185">Reference proteome</keyword>
<dbReference type="Pfam" id="PF00005">
    <property type="entry name" value="ABC_tran"/>
    <property type="match status" value="1"/>
</dbReference>
<reference evidence="8" key="1">
    <citation type="journal article" date="2023" name="Plant J.">
        <title>Genome sequences and population genomics provide insights into the demographic history, inbreeding, and mutation load of two 'living fossil' tree species of Dipteronia.</title>
        <authorList>
            <person name="Feng Y."/>
            <person name="Comes H.P."/>
            <person name="Chen J."/>
            <person name="Zhu S."/>
            <person name="Lu R."/>
            <person name="Zhang X."/>
            <person name="Li P."/>
            <person name="Qiu J."/>
            <person name="Olsen K.M."/>
            <person name="Qiu Y."/>
        </authorList>
    </citation>
    <scope>NUCLEOTIDE SEQUENCE</scope>
    <source>
        <strain evidence="8">NBL</strain>
    </source>
</reference>
<dbReference type="InterPro" id="IPR027417">
    <property type="entry name" value="P-loop_NTPase"/>
</dbReference>
<evidence type="ECO:0000259" key="7">
    <source>
        <dbReference type="Pfam" id="PF00005"/>
    </source>
</evidence>
<evidence type="ECO:0000256" key="5">
    <source>
        <dbReference type="ARBA" id="ARBA00022989"/>
    </source>
</evidence>
<accession>A0AAD9ZQ94</accession>
<dbReference type="Gene3D" id="3.40.50.300">
    <property type="entry name" value="P-loop containing nucleotide triphosphate hydrolases"/>
    <property type="match status" value="1"/>
</dbReference>
<evidence type="ECO:0000256" key="4">
    <source>
        <dbReference type="ARBA" id="ARBA00022737"/>
    </source>
</evidence>
<sequence length="124" mass="13573">MQIFNQAKAAGFELFQVIDRKPIISSNSNGKALERVDGNINIRDVSFEYPSRPDKKILQGFSLSIPAGKMVALVGSSGCGKSTVISLVTRFYDPSKGNISLITELGDYYNIVIPQKVTRVTLMS</sequence>
<dbReference type="GO" id="GO:0090374">
    <property type="term" value="P:oligopeptide export from mitochondrion"/>
    <property type="evidence" value="ECO:0007669"/>
    <property type="project" value="TreeGrafter"/>
</dbReference>
<keyword evidence="5" id="KW-1133">Transmembrane helix</keyword>
<keyword evidence="6" id="KW-0472">Membrane</keyword>
<keyword evidence="4" id="KW-0677">Repeat</keyword>
<proteinExistence type="predicted"/>
<comment type="caution">
    <text evidence="8">The sequence shown here is derived from an EMBL/GenBank/DDBJ whole genome shotgun (WGS) entry which is preliminary data.</text>
</comment>
<evidence type="ECO:0000256" key="1">
    <source>
        <dbReference type="ARBA" id="ARBA00004141"/>
    </source>
</evidence>
<keyword evidence="3" id="KW-0812">Transmembrane</keyword>
<protein>
    <recommendedName>
        <fullName evidence="7">ABC transporter domain-containing protein</fullName>
    </recommendedName>
</protein>
<dbReference type="Gene3D" id="1.20.1560.10">
    <property type="entry name" value="ABC transporter type 1, transmembrane domain"/>
    <property type="match status" value="1"/>
</dbReference>
<comment type="subcellular location">
    <subcellularLocation>
        <location evidence="1">Membrane</location>
        <topology evidence="1">Multi-pass membrane protein</topology>
    </subcellularLocation>
</comment>
<dbReference type="GO" id="GO:0005743">
    <property type="term" value="C:mitochondrial inner membrane"/>
    <property type="evidence" value="ECO:0007669"/>
    <property type="project" value="TreeGrafter"/>
</dbReference>
<dbReference type="GO" id="GO:0016887">
    <property type="term" value="F:ATP hydrolysis activity"/>
    <property type="evidence" value="ECO:0007669"/>
    <property type="project" value="InterPro"/>
</dbReference>
<dbReference type="SUPFAM" id="SSF52540">
    <property type="entry name" value="P-loop containing nucleoside triphosphate hydrolases"/>
    <property type="match status" value="1"/>
</dbReference>
<name>A0AAD9ZQ94_9ROSI</name>
<feature type="domain" description="ABC transporter" evidence="7">
    <location>
        <begin position="58"/>
        <end position="101"/>
    </location>
</feature>
<dbReference type="AlphaFoldDB" id="A0AAD9ZQ94"/>
<gene>
    <name evidence="8" type="ORF">Dsin_027382</name>
</gene>
<keyword evidence="2" id="KW-0813">Transport</keyword>
<evidence type="ECO:0000256" key="3">
    <source>
        <dbReference type="ARBA" id="ARBA00022692"/>
    </source>
</evidence>
<dbReference type="InterPro" id="IPR039421">
    <property type="entry name" value="Type_1_exporter"/>
</dbReference>
<dbReference type="PANTHER" id="PTHR43394">
    <property type="entry name" value="ATP-DEPENDENT PERMEASE MDL1, MITOCHONDRIAL"/>
    <property type="match status" value="1"/>
</dbReference>
<evidence type="ECO:0000313" key="9">
    <source>
        <dbReference type="Proteomes" id="UP001281410"/>
    </source>
</evidence>
<dbReference type="GO" id="GO:0015421">
    <property type="term" value="F:ABC-type oligopeptide transporter activity"/>
    <property type="evidence" value="ECO:0007669"/>
    <property type="project" value="TreeGrafter"/>
</dbReference>
<evidence type="ECO:0000256" key="6">
    <source>
        <dbReference type="ARBA" id="ARBA00023136"/>
    </source>
</evidence>